<dbReference type="Proteomes" id="UP000195141">
    <property type="component" value="Chromosome"/>
</dbReference>
<name>A0A242K467_9ENTE</name>
<dbReference type="InterPro" id="IPR042177">
    <property type="entry name" value="Cell/Rod_1"/>
</dbReference>
<keyword evidence="10" id="KW-1185">Reference proteome</keyword>
<feature type="domain" description="Rod shape-determining protein MreC beta-barrel core" evidence="7">
    <location>
        <begin position="125"/>
        <end position="269"/>
    </location>
</feature>
<evidence type="ECO:0000259" key="7">
    <source>
        <dbReference type="Pfam" id="PF04085"/>
    </source>
</evidence>
<feature type="coiled-coil region" evidence="6">
    <location>
        <begin position="88"/>
        <end position="115"/>
    </location>
</feature>
<sequence length="287" mass="30871">MKKFNPNKNIIITLILVIIVVIVISLTAAQRAGGKNNIVQSAVNDGVGLIDKMISAPAKAVAGSLGSLTDLFNTYDENQRLKTKIDSYNELAIQNDNYKKEIEELKGELALNETLTDYEKVTANVVSRSPDTWQDIMIVDKGSADGIEVNMAVLAQKGLIGRVIEVNTLSSKVELLTSKNQNSNHFPIRISSEAGDSYGLLKEFNDKEQALVATQLTGDAEITVGSVVQTSGLGGNSPANLPIGTVEKVEPDQYGLDREVYVKPYASLYGNGISVVTIIQRSAGGNE</sequence>
<dbReference type="AlphaFoldDB" id="A0A242K467"/>
<dbReference type="Gene3D" id="2.40.10.350">
    <property type="entry name" value="Rod shape-determining protein MreC, domain 2"/>
    <property type="match status" value="1"/>
</dbReference>
<evidence type="ECO:0000256" key="3">
    <source>
        <dbReference type="ARBA" id="ARBA00022960"/>
    </source>
</evidence>
<dbReference type="PIRSF" id="PIRSF038471">
    <property type="entry name" value="MreC"/>
    <property type="match status" value="1"/>
</dbReference>
<dbReference type="GO" id="GO:0008360">
    <property type="term" value="P:regulation of cell shape"/>
    <property type="evidence" value="ECO:0007669"/>
    <property type="project" value="UniProtKB-KW"/>
</dbReference>
<evidence type="ECO:0000313" key="8">
    <source>
        <dbReference type="EMBL" id="OTP14318.1"/>
    </source>
</evidence>
<dbReference type="InterPro" id="IPR007221">
    <property type="entry name" value="MreC"/>
</dbReference>
<keyword evidence="6" id="KW-0175">Coiled coil</keyword>
<protein>
    <recommendedName>
        <fullName evidence="2 5">Cell shape-determining protein MreC</fullName>
    </recommendedName>
    <alternativeName>
        <fullName evidence="4 5">Cell shape protein MreC</fullName>
    </alternativeName>
</protein>
<evidence type="ECO:0000256" key="6">
    <source>
        <dbReference type="SAM" id="Coils"/>
    </source>
</evidence>
<dbReference type="OrthoDB" id="9792313at2"/>
<evidence type="ECO:0000256" key="1">
    <source>
        <dbReference type="ARBA" id="ARBA00009369"/>
    </source>
</evidence>
<accession>A0A242K467</accession>
<dbReference type="RefSeq" id="WP_086349481.1">
    <property type="nucleotide sequence ID" value="NZ_CP147247.1"/>
</dbReference>
<dbReference type="EMBL" id="NGMM01000004">
    <property type="protein sequence ID" value="OTP14318.1"/>
    <property type="molecule type" value="Genomic_DNA"/>
</dbReference>
<reference evidence="9" key="3">
    <citation type="submission" date="2024-03" db="EMBL/GenBank/DDBJ databases">
        <title>The Genome Sequence of Enterococcus sp. DIV0242b.</title>
        <authorList>
            <consortium name="The Broad Institute Genomics Platform"/>
            <consortium name="The Broad Institute Microbial Omics Core"/>
            <consortium name="The Broad Institute Genomic Center for Infectious Diseases"/>
            <person name="Earl A."/>
            <person name="Manson A."/>
            <person name="Gilmore M."/>
            <person name="Schwartman J."/>
            <person name="Shea T."/>
            <person name="Abouelleil A."/>
            <person name="Cao P."/>
            <person name="Chapman S."/>
            <person name="Cusick C."/>
            <person name="Young S."/>
            <person name="Neafsey D."/>
            <person name="Nusbaum C."/>
            <person name="Birren B."/>
        </authorList>
    </citation>
    <scope>NUCLEOTIDE SEQUENCE</scope>
    <source>
        <strain evidence="9">9E7_DIV0242</strain>
    </source>
</reference>
<evidence type="ECO:0000256" key="2">
    <source>
        <dbReference type="ARBA" id="ARBA00013855"/>
    </source>
</evidence>
<gene>
    <name evidence="9" type="ORF">A5888_002417</name>
    <name evidence="8" type="ORF">A5888_002419</name>
</gene>
<evidence type="ECO:0000256" key="5">
    <source>
        <dbReference type="PIRNR" id="PIRNR038471"/>
    </source>
</evidence>
<dbReference type="Gene3D" id="2.40.10.340">
    <property type="entry name" value="Rod shape-determining protein MreC, domain 1"/>
    <property type="match status" value="1"/>
</dbReference>
<dbReference type="EMBL" id="CP147247">
    <property type="protein sequence ID" value="WYJ90660.1"/>
    <property type="molecule type" value="Genomic_DNA"/>
</dbReference>
<evidence type="ECO:0000256" key="4">
    <source>
        <dbReference type="ARBA" id="ARBA00032089"/>
    </source>
</evidence>
<comment type="similarity">
    <text evidence="1 5">Belongs to the MreC family.</text>
</comment>
<evidence type="ECO:0000313" key="9">
    <source>
        <dbReference type="EMBL" id="WYJ90660.1"/>
    </source>
</evidence>
<comment type="function">
    <text evidence="5">Involved in formation and maintenance of cell shape.</text>
</comment>
<reference evidence="8" key="1">
    <citation type="submission" date="2017-05" db="EMBL/GenBank/DDBJ databases">
        <title>The Genome Sequence of Enterococcus sp. 9E7_DIV0242.</title>
        <authorList>
            <consortium name="The Broad Institute Genomics Platform"/>
            <consortium name="The Broad Institute Genomic Center for Infectious Diseases"/>
            <person name="Earl A."/>
            <person name="Manson A."/>
            <person name="Schwartman J."/>
            <person name="Gilmore M."/>
            <person name="Abouelleil A."/>
            <person name="Cao P."/>
            <person name="Chapman S."/>
            <person name="Cusick C."/>
            <person name="Shea T."/>
            <person name="Young S."/>
            <person name="Neafsey D."/>
            <person name="Nusbaum C."/>
            <person name="Birren B."/>
        </authorList>
    </citation>
    <scope>NUCLEOTIDE SEQUENCE [LARGE SCALE GENOMIC DNA]</scope>
    <source>
        <strain evidence="8">9E7_DIV0242</strain>
    </source>
</reference>
<proteinExistence type="inferred from homology"/>
<reference evidence="9" key="2">
    <citation type="submission" date="2017-05" db="EMBL/GenBank/DDBJ databases">
        <authorList>
            <consortium name="The Broad Institute Genomics Platform"/>
            <consortium name="The Broad Institute Genomic Center for Infectious Diseases"/>
            <person name="Earl A."/>
            <person name="Manson A."/>
            <person name="Schwartman J."/>
            <person name="Gilmore M."/>
            <person name="Abouelleil A."/>
            <person name="Cao P."/>
            <person name="Chapman S."/>
            <person name="Cusick C."/>
            <person name="Shea T."/>
            <person name="Young S."/>
            <person name="Neafsey D."/>
            <person name="Nusbaum C."/>
            <person name="Birren B."/>
        </authorList>
    </citation>
    <scope>NUCLEOTIDE SEQUENCE</scope>
    <source>
        <strain evidence="9">9E7_DIV0242</strain>
    </source>
</reference>
<dbReference type="NCBIfam" id="TIGR00219">
    <property type="entry name" value="mreC"/>
    <property type="match status" value="1"/>
</dbReference>
<dbReference type="Pfam" id="PF04085">
    <property type="entry name" value="MreC"/>
    <property type="match status" value="1"/>
</dbReference>
<organism evidence="8">
    <name type="scientific">Candidatus Enterococcus clewellii</name>
    <dbReference type="NCBI Taxonomy" id="1834193"/>
    <lineage>
        <taxon>Bacteria</taxon>
        <taxon>Bacillati</taxon>
        <taxon>Bacillota</taxon>
        <taxon>Bacilli</taxon>
        <taxon>Lactobacillales</taxon>
        <taxon>Enterococcaceae</taxon>
        <taxon>Enterococcus</taxon>
    </lineage>
</organism>
<dbReference type="GO" id="GO:0005886">
    <property type="term" value="C:plasma membrane"/>
    <property type="evidence" value="ECO:0007669"/>
    <property type="project" value="TreeGrafter"/>
</dbReference>
<keyword evidence="3 5" id="KW-0133">Cell shape</keyword>
<dbReference type="InterPro" id="IPR055342">
    <property type="entry name" value="MreC_beta-barrel_core"/>
</dbReference>
<dbReference type="InterPro" id="IPR042175">
    <property type="entry name" value="Cell/Rod_MreC_2"/>
</dbReference>
<evidence type="ECO:0000313" key="10">
    <source>
        <dbReference type="Proteomes" id="UP000195141"/>
    </source>
</evidence>
<dbReference type="PANTHER" id="PTHR34138:SF1">
    <property type="entry name" value="CELL SHAPE-DETERMINING PROTEIN MREC"/>
    <property type="match status" value="1"/>
</dbReference>
<dbReference type="PANTHER" id="PTHR34138">
    <property type="entry name" value="CELL SHAPE-DETERMINING PROTEIN MREC"/>
    <property type="match status" value="1"/>
</dbReference>